<name>A0AAE3VI49_9BACT</name>
<sequence>MGHFTQAWRAFWQIIRSPKAAEYWAAFEKGAGVAALPAPAAEKAGADAPVAKAVAPKAPAGADAVYTLTLLQREARLVDFLQEDIGAYSDEQVGAAVRKIHADSRQVLTKYFGVMAIREEAEQDALSVPAGFDSRRLRLSGRVSGDGPYQGTLVHRGWVATKVALPQRNDGVDPAVICPAEVEI</sequence>
<dbReference type="AlphaFoldDB" id="A0AAE3VI49"/>
<dbReference type="InterPro" id="IPR021212">
    <property type="entry name" value="DUF2760"/>
</dbReference>
<evidence type="ECO:0000313" key="2">
    <source>
        <dbReference type="EMBL" id="MDQ0290879.1"/>
    </source>
</evidence>
<dbReference type="EMBL" id="JAUSVL010000001">
    <property type="protein sequence ID" value="MDQ0290879.1"/>
    <property type="molecule type" value="Genomic_DNA"/>
</dbReference>
<dbReference type="Proteomes" id="UP001238163">
    <property type="component" value="Unassembled WGS sequence"/>
</dbReference>
<gene>
    <name evidence="2" type="ORF">J3R75_002986</name>
</gene>
<evidence type="ECO:0000259" key="1">
    <source>
        <dbReference type="Pfam" id="PF10816"/>
    </source>
</evidence>
<accession>A0AAE3VI49</accession>
<dbReference type="Pfam" id="PF10816">
    <property type="entry name" value="DUF2760"/>
    <property type="match status" value="1"/>
</dbReference>
<keyword evidence="3" id="KW-1185">Reference proteome</keyword>
<proteinExistence type="predicted"/>
<organism evidence="2 3">
    <name type="scientific">Oligosphaera ethanolica</name>
    <dbReference type="NCBI Taxonomy" id="760260"/>
    <lineage>
        <taxon>Bacteria</taxon>
        <taxon>Pseudomonadati</taxon>
        <taxon>Lentisphaerota</taxon>
        <taxon>Oligosphaeria</taxon>
        <taxon>Oligosphaerales</taxon>
        <taxon>Oligosphaeraceae</taxon>
        <taxon>Oligosphaera</taxon>
    </lineage>
</organism>
<feature type="domain" description="DUF2760" evidence="1">
    <location>
        <begin position="63"/>
        <end position="183"/>
    </location>
</feature>
<reference evidence="2" key="1">
    <citation type="submission" date="2023-07" db="EMBL/GenBank/DDBJ databases">
        <title>Genomic Encyclopedia of Type Strains, Phase IV (KMG-IV): sequencing the most valuable type-strain genomes for metagenomic binning, comparative biology and taxonomic classification.</title>
        <authorList>
            <person name="Goeker M."/>
        </authorList>
    </citation>
    <scope>NUCLEOTIDE SEQUENCE</scope>
    <source>
        <strain evidence="2">DSM 24202</strain>
    </source>
</reference>
<dbReference type="RefSeq" id="WP_307262879.1">
    <property type="nucleotide sequence ID" value="NZ_JAUSVL010000001.1"/>
</dbReference>
<protein>
    <recommendedName>
        <fullName evidence="1">DUF2760 domain-containing protein</fullName>
    </recommendedName>
</protein>
<comment type="caution">
    <text evidence="2">The sequence shown here is derived from an EMBL/GenBank/DDBJ whole genome shotgun (WGS) entry which is preliminary data.</text>
</comment>
<evidence type="ECO:0000313" key="3">
    <source>
        <dbReference type="Proteomes" id="UP001238163"/>
    </source>
</evidence>